<comment type="similarity">
    <text evidence="1">Belongs to the VPS13 family.</text>
</comment>
<dbReference type="EMBL" id="CVQI01034616">
    <property type="protein sequence ID" value="CRK45237.1"/>
    <property type="molecule type" value="Genomic_DNA"/>
</dbReference>
<dbReference type="PANTHER" id="PTHR16166:SF93">
    <property type="entry name" value="INTERMEMBRANE LIPID TRANSFER PROTEIN VPS13"/>
    <property type="match status" value="1"/>
</dbReference>
<dbReference type="Proteomes" id="UP000045706">
    <property type="component" value="Unassembled WGS sequence"/>
</dbReference>
<dbReference type="AlphaFoldDB" id="A0A0G4NFF3"/>
<dbReference type="InterPro" id="IPR009543">
    <property type="entry name" value="VPS13_VAB"/>
</dbReference>
<evidence type="ECO:0000313" key="4">
    <source>
        <dbReference type="Proteomes" id="UP000045706"/>
    </source>
</evidence>
<sequence>WSKPQSFDAIGSTNEVVLPSTKKNSEIHVGITIESGEGKYKMTKVVTLAPRFVLANKLDEEINVRESSASGFMTLKPGALQPIHFMQKTAVKQLSLCHAGMNNDWTSPFNISDIGTTHIKIAKHGQRQRLIRAEILMEAATVFVHLSMETKNWPFSMR</sequence>
<feature type="non-terminal residue" evidence="3">
    <location>
        <position position="158"/>
    </location>
</feature>
<name>A0A0G4NFF3_VERLO</name>
<dbReference type="GO" id="GO:0006623">
    <property type="term" value="P:protein targeting to vacuole"/>
    <property type="evidence" value="ECO:0007669"/>
    <property type="project" value="TreeGrafter"/>
</dbReference>
<feature type="non-terminal residue" evidence="3">
    <location>
        <position position="1"/>
    </location>
</feature>
<gene>
    <name evidence="3" type="ORF">BN1723_019669</name>
</gene>
<protein>
    <recommendedName>
        <fullName evidence="2">Vacuolar protein sorting-associated protein 13 VPS13 adaptor binding domain-containing protein</fullName>
    </recommendedName>
</protein>
<dbReference type="GO" id="GO:0045053">
    <property type="term" value="P:protein retention in Golgi apparatus"/>
    <property type="evidence" value="ECO:0007669"/>
    <property type="project" value="TreeGrafter"/>
</dbReference>
<dbReference type="GO" id="GO:0045324">
    <property type="term" value="P:late endosome to vacuole transport"/>
    <property type="evidence" value="ECO:0007669"/>
    <property type="project" value="TreeGrafter"/>
</dbReference>
<reference evidence="4" key="1">
    <citation type="submission" date="2015-05" db="EMBL/GenBank/DDBJ databases">
        <authorList>
            <person name="Fogelqvist Johan"/>
        </authorList>
    </citation>
    <scope>NUCLEOTIDE SEQUENCE [LARGE SCALE GENOMIC DNA]</scope>
</reference>
<dbReference type="GO" id="GO:0007005">
    <property type="term" value="P:mitochondrion organization"/>
    <property type="evidence" value="ECO:0007669"/>
    <property type="project" value="TreeGrafter"/>
</dbReference>
<dbReference type="PANTHER" id="PTHR16166">
    <property type="entry name" value="VACUOLAR PROTEIN SORTING-ASSOCIATED PROTEIN VPS13"/>
    <property type="match status" value="1"/>
</dbReference>
<proteinExistence type="inferred from homology"/>
<accession>A0A0G4NFF3</accession>
<organism evidence="3 4">
    <name type="scientific">Verticillium longisporum</name>
    <name type="common">Verticillium dahliae var. longisporum</name>
    <dbReference type="NCBI Taxonomy" id="100787"/>
    <lineage>
        <taxon>Eukaryota</taxon>
        <taxon>Fungi</taxon>
        <taxon>Dikarya</taxon>
        <taxon>Ascomycota</taxon>
        <taxon>Pezizomycotina</taxon>
        <taxon>Sordariomycetes</taxon>
        <taxon>Hypocreomycetidae</taxon>
        <taxon>Glomerellales</taxon>
        <taxon>Plectosphaerellaceae</taxon>
        <taxon>Verticillium</taxon>
    </lineage>
</organism>
<dbReference type="InterPro" id="IPR026847">
    <property type="entry name" value="VPS13"/>
</dbReference>
<evidence type="ECO:0000259" key="2">
    <source>
        <dbReference type="Pfam" id="PF25036"/>
    </source>
</evidence>
<dbReference type="Pfam" id="PF25036">
    <property type="entry name" value="VPS13_VAB"/>
    <property type="match status" value="1"/>
</dbReference>
<feature type="domain" description="Vacuolar protein sorting-associated protein 13 VPS13 adaptor binding" evidence="2">
    <location>
        <begin position="1"/>
        <end position="158"/>
    </location>
</feature>
<evidence type="ECO:0000256" key="1">
    <source>
        <dbReference type="ARBA" id="ARBA00006545"/>
    </source>
</evidence>
<evidence type="ECO:0000313" key="3">
    <source>
        <dbReference type="EMBL" id="CRK45237.1"/>
    </source>
</evidence>